<keyword evidence="2" id="KW-0472">Membrane</keyword>
<dbReference type="SUPFAM" id="SSF52833">
    <property type="entry name" value="Thioredoxin-like"/>
    <property type="match status" value="1"/>
</dbReference>
<dbReference type="InterPro" id="IPR012336">
    <property type="entry name" value="Thioredoxin-like_fold"/>
</dbReference>
<evidence type="ECO:0000313" key="5">
    <source>
        <dbReference type="Proteomes" id="UP001499895"/>
    </source>
</evidence>
<feature type="transmembrane region" description="Helical" evidence="2">
    <location>
        <begin position="34"/>
        <end position="54"/>
    </location>
</feature>
<gene>
    <name evidence="4" type="ORF">GCM10009544_58600</name>
</gene>
<keyword evidence="2" id="KW-1133">Transmembrane helix</keyword>
<organism evidence="4 5">
    <name type="scientific">Streptomyces stramineus</name>
    <dbReference type="NCBI Taxonomy" id="173861"/>
    <lineage>
        <taxon>Bacteria</taxon>
        <taxon>Bacillati</taxon>
        <taxon>Actinomycetota</taxon>
        <taxon>Actinomycetes</taxon>
        <taxon>Kitasatosporales</taxon>
        <taxon>Streptomycetaceae</taxon>
        <taxon>Streptomyces</taxon>
    </lineage>
</organism>
<feature type="domain" description="Thioredoxin-like fold" evidence="3">
    <location>
        <begin position="86"/>
        <end position="250"/>
    </location>
</feature>
<feature type="compositionally biased region" description="Basic and acidic residues" evidence="1">
    <location>
        <begin position="12"/>
        <end position="27"/>
    </location>
</feature>
<comment type="caution">
    <text evidence="4">The sequence shown here is derived from an EMBL/GenBank/DDBJ whole genome shotgun (WGS) entry which is preliminary data.</text>
</comment>
<protein>
    <submittedName>
        <fullName evidence="4">DsbA family protein</fullName>
    </submittedName>
</protein>
<dbReference type="InterPro" id="IPR036249">
    <property type="entry name" value="Thioredoxin-like_sf"/>
</dbReference>
<evidence type="ECO:0000313" key="4">
    <source>
        <dbReference type="EMBL" id="GAA0489851.1"/>
    </source>
</evidence>
<dbReference type="Proteomes" id="UP001499895">
    <property type="component" value="Unassembled WGS sequence"/>
</dbReference>
<feature type="compositionally biased region" description="Low complexity" evidence="1">
    <location>
        <begin position="1"/>
        <end position="11"/>
    </location>
</feature>
<keyword evidence="2" id="KW-0812">Transmembrane</keyword>
<dbReference type="EMBL" id="BAAAHB010000113">
    <property type="protein sequence ID" value="GAA0489851.1"/>
    <property type="molecule type" value="Genomic_DNA"/>
</dbReference>
<sequence>MSNRNNQQNKQAARERLRAERERQAKKDKTRRQLVVAGSIVVVLAIAGGIGVAVSKMNDGGAGKGEWAAAADKPLIKPANATGKDGEEIIIGDDKAKETLTVYEDPRCPSCASFERASGEQLQQDVKDGRYKARFVMVNFIDDGVPGTGSKNAVSALGAALNVSKEAFVEYKKALFAPKNHPDERDDAFADDKKLIDIAQQVPALKGNKDFEKNVTEGTYDKWALEMGTLFKKNKIGGTPALLHGDKTLTAEGSKNPPMAKEAFIAAIDKEFGPKK</sequence>
<evidence type="ECO:0000256" key="2">
    <source>
        <dbReference type="SAM" id="Phobius"/>
    </source>
</evidence>
<proteinExistence type="predicted"/>
<dbReference type="Gene3D" id="3.40.30.10">
    <property type="entry name" value="Glutaredoxin"/>
    <property type="match status" value="1"/>
</dbReference>
<accession>A0ABP3L040</accession>
<feature type="region of interest" description="Disordered" evidence="1">
    <location>
        <begin position="1"/>
        <end position="30"/>
    </location>
</feature>
<dbReference type="RefSeq" id="WP_344096521.1">
    <property type="nucleotide sequence ID" value="NZ_BAAAHB010000113.1"/>
</dbReference>
<name>A0ABP3L040_9ACTN</name>
<keyword evidence="5" id="KW-1185">Reference proteome</keyword>
<reference evidence="5" key="1">
    <citation type="journal article" date="2019" name="Int. J. Syst. Evol. Microbiol.">
        <title>The Global Catalogue of Microorganisms (GCM) 10K type strain sequencing project: providing services to taxonomists for standard genome sequencing and annotation.</title>
        <authorList>
            <consortium name="The Broad Institute Genomics Platform"/>
            <consortium name="The Broad Institute Genome Sequencing Center for Infectious Disease"/>
            <person name="Wu L."/>
            <person name="Ma J."/>
        </authorList>
    </citation>
    <scope>NUCLEOTIDE SEQUENCE [LARGE SCALE GENOMIC DNA]</scope>
    <source>
        <strain evidence="5">JCM 10649</strain>
    </source>
</reference>
<dbReference type="Pfam" id="PF13462">
    <property type="entry name" value="Thioredoxin_4"/>
    <property type="match status" value="1"/>
</dbReference>
<evidence type="ECO:0000259" key="3">
    <source>
        <dbReference type="Pfam" id="PF13462"/>
    </source>
</evidence>
<evidence type="ECO:0000256" key="1">
    <source>
        <dbReference type="SAM" id="MobiDB-lite"/>
    </source>
</evidence>